<proteinExistence type="predicted"/>
<evidence type="ECO:0000256" key="3">
    <source>
        <dbReference type="PIRSR" id="PIRSR618319-50"/>
    </source>
</evidence>
<dbReference type="PANTHER" id="PTHR32328">
    <property type="entry name" value="L-SERYL-TRNA(SEC) SELENIUM TRANSFERASE"/>
    <property type="match status" value="1"/>
</dbReference>
<evidence type="ECO:0000256" key="1">
    <source>
        <dbReference type="ARBA" id="ARBA00001933"/>
    </source>
</evidence>
<dbReference type="EMBL" id="AOIN01000023">
    <property type="protein sequence ID" value="ELZ04728.1"/>
    <property type="molecule type" value="Genomic_DNA"/>
</dbReference>
<gene>
    <name evidence="4" type="ORF">C482_03001</name>
</gene>
<dbReference type="Pfam" id="PF03841">
    <property type="entry name" value="SelA"/>
    <property type="match status" value="1"/>
</dbReference>
<protein>
    <submittedName>
        <fullName evidence="4">Selenocysteine synthase</fullName>
    </submittedName>
</protein>
<dbReference type="PATRIC" id="fig|1227492.4.peg.579"/>
<organism evidence="4 5">
    <name type="scientific">Natrialba chahannaoensis JCM 10990</name>
    <dbReference type="NCBI Taxonomy" id="1227492"/>
    <lineage>
        <taxon>Archaea</taxon>
        <taxon>Methanobacteriati</taxon>
        <taxon>Methanobacteriota</taxon>
        <taxon>Stenosarchaea group</taxon>
        <taxon>Halobacteria</taxon>
        <taxon>Halobacteriales</taxon>
        <taxon>Natrialbaceae</taxon>
        <taxon>Natrialba</taxon>
    </lineage>
</organism>
<dbReference type="RefSeq" id="WP_006165968.1">
    <property type="nucleotide sequence ID" value="NZ_AOIN01000023.1"/>
</dbReference>
<dbReference type="InterPro" id="IPR015424">
    <property type="entry name" value="PyrdxlP-dep_Trfase"/>
</dbReference>
<sequence length="410" mass="43270">MDRTAEDESIYDELGVPAVINATGTKTRIGGSRIRPEALEAMARAGESFVRLSDLQAEASRRIAAVTGAEAGYVTSGAAAGLLLGAAAAIAGTDIQQMDRLPETDDVPDEIIMPRTHRTGYDHAFRAAGATIVDAGTNDRELGTGSTGVEPWEIEAAITEQTAAIGYVQKPYTEPPLETVAAIAHEHDIPVIVDAAAELPPTENLSRFIEEGADLVVFSGGKAIRGPQTTGIVAGRGDLIESVALQHLDMHAADSVWNPPASLIDGDSLEGVPRQGIGRPLKVGKEELVGLLVALESFREEDQAALATSWQQTAAQIAAELSEVAGFETRITAESDVSVAPEIVVHVDPGEASLSATTLVGDLRRETPRIFVGADRLDEDVFTINPMCLTEDEAAHVVARISNRVSTCNQ</sequence>
<dbReference type="Gene3D" id="3.40.640.10">
    <property type="entry name" value="Type I PLP-dependent aspartate aminotransferase-like (Major domain)"/>
    <property type="match status" value="1"/>
</dbReference>
<dbReference type="InterPro" id="IPR015421">
    <property type="entry name" value="PyrdxlP-dep_Trfase_major"/>
</dbReference>
<dbReference type="SUPFAM" id="SSF53383">
    <property type="entry name" value="PLP-dependent transferases"/>
    <property type="match status" value="1"/>
</dbReference>
<feature type="modified residue" description="N6-(pyridoxal phosphate)lysine" evidence="3">
    <location>
        <position position="222"/>
    </location>
</feature>
<reference evidence="4 5" key="1">
    <citation type="journal article" date="2014" name="PLoS Genet.">
        <title>Phylogenetically driven sequencing of extremely halophilic archaea reveals strategies for static and dynamic osmo-response.</title>
        <authorList>
            <person name="Becker E.A."/>
            <person name="Seitzer P.M."/>
            <person name="Tritt A."/>
            <person name="Larsen D."/>
            <person name="Krusor M."/>
            <person name="Yao A.I."/>
            <person name="Wu D."/>
            <person name="Madern D."/>
            <person name="Eisen J.A."/>
            <person name="Darling A.E."/>
            <person name="Facciotti M.T."/>
        </authorList>
    </citation>
    <scope>NUCLEOTIDE SEQUENCE [LARGE SCALE GENOMIC DNA]</scope>
    <source>
        <strain evidence="4 5">JCM 10990</strain>
    </source>
</reference>
<comment type="cofactor">
    <cofactor evidence="1 3">
        <name>pyridoxal 5'-phosphate</name>
        <dbReference type="ChEBI" id="CHEBI:597326"/>
    </cofactor>
</comment>
<dbReference type="PANTHER" id="PTHR32328:SF0">
    <property type="entry name" value="L-SERYL-TRNA(SEC) SELENIUM TRANSFERASE"/>
    <property type="match status" value="1"/>
</dbReference>
<dbReference type="OrthoDB" id="201572at2157"/>
<dbReference type="Proteomes" id="UP000011693">
    <property type="component" value="Unassembled WGS sequence"/>
</dbReference>
<evidence type="ECO:0000256" key="2">
    <source>
        <dbReference type="ARBA" id="ARBA00022898"/>
    </source>
</evidence>
<comment type="caution">
    <text evidence="4">The sequence shown here is derived from an EMBL/GenBank/DDBJ whole genome shotgun (WGS) entry which is preliminary data.</text>
</comment>
<keyword evidence="5" id="KW-1185">Reference proteome</keyword>
<accession>M0B3B0</accession>
<evidence type="ECO:0000313" key="5">
    <source>
        <dbReference type="Proteomes" id="UP000011693"/>
    </source>
</evidence>
<dbReference type="STRING" id="1227492.C482_03001"/>
<name>M0B3B0_9EURY</name>
<dbReference type="GO" id="GO:0004125">
    <property type="term" value="F:L-seryl-tRNA(Sec) selenium transferase activity"/>
    <property type="evidence" value="ECO:0007669"/>
    <property type="project" value="TreeGrafter"/>
</dbReference>
<keyword evidence="2 3" id="KW-0663">Pyridoxal phosphate</keyword>
<evidence type="ECO:0000313" key="4">
    <source>
        <dbReference type="EMBL" id="ELZ04728.1"/>
    </source>
</evidence>
<dbReference type="AlphaFoldDB" id="M0B3B0"/>
<dbReference type="InterPro" id="IPR018319">
    <property type="entry name" value="SelA-like"/>
</dbReference>